<name>A0A0D2HWL4_9BACT</name>
<reference evidence="2 3" key="1">
    <citation type="submission" date="2013-11" db="EMBL/GenBank/DDBJ databases">
        <title>Metagenomic analysis of a methanogenic consortium involved in long chain n-alkane degradation.</title>
        <authorList>
            <person name="Davidova I.A."/>
            <person name="Callaghan A.V."/>
            <person name="Wawrik B."/>
            <person name="Pruitt S."/>
            <person name="Marks C."/>
            <person name="Duncan K.E."/>
            <person name="Suflita J.M."/>
        </authorList>
    </citation>
    <scope>NUCLEOTIDE SEQUENCE [LARGE SCALE GENOMIC DNA]</scope>
    <source>
        <strain evidence="2 3">SPR</strain>
    </source>
</reference>
<dbReference type="STRING" id="1429043.X474_06395"/>
<dbReference type="InterPro" id="IPR036178">
    <property type="entry name" value="Formintransfe-cycloase-like_sf"/>
</dbReference>
<dbReference type="RefSeq" id="WP_044347419.1">
    <property type="nucleotide sequence ID" value="NZ_AZAC01000008.1"/>
</dbReference>
<evidence type="ECO:0000259" key="1">
    <source>
        <dbReference type="Pfam" id="PF04961"/>
    </source>
</evidence>
<dbReference type="EMBL" id="AZAC01000008">
    <property type="protein sequence ID" value="KIX14768.1"/>
    <property type="molecule type" value="Genomic_DNA"/>
</dbReference>
<evidence type="ECO:0000313" key="2">
    <source>
        <dbReference type="EMBL" id="KIX14768.1"/>
    </source>
</evidence>
<evidence type="ECO:0000313" key="3">
    <source>
        <dbReference type="Proteomes" id="UP000032233"/>
    </source>
</evidence>
<dbReference type="Gene3D" id="1.20.120.680">
    <property type="entry name" value="Formiminotetrahydrofolate cyclodeaminase monomer, up-and-down helical bundle"/>
    <property type="match status" value="1"/>
</dbReference>
<organism evidence="2 3">
    <name type="scientific">Dethiosulfatarculus sandiegensis</name>
    <dbReference type="NCBI Taxonomy" id="1429043"/>
    <lineage>
        <taxon>Bacteria</taxon>
        <taxon>Pseudomonadati</taxon>
        <taxon>Thermodesulfobacteriota</taxon>
        <taxon>Desulfarculia</taxon>
        <taxon>Desulfarculales</taxon>
        <taxon>Desulfarculaceae</taxon>
        <taxon>Dethiosulfatarculus</taxon>
    </lineage>
</organism>
<dbReference type="GO" id="GO:0003824">
    <property type="term" value="F:catalytic activity"/>
    <property type="evidence" value="ECO:0007669"/>
    <property type="project" value="InterPro"/>
</dbReference>
<protein>
    <recommendedName>
        <fullName evidence="1">Cyclodeaminase/cyclohydrolase domain-containing protein</fullName>
    </recommendedName>
</protein>
<dbReference type="Proteomes" id="UP000032233">
    <property type="component" value="Unassembled WGS sequence"/>
</dbReference>
<sequence>MNLMDLTASEFVDRLASDSSTPGGGSAAALAGSQAAALCAMVARFTLGRPQFTNTFEVMEQIRDQADELAQEFKSLVDQDTQAYNQVLKAFSLPKSTDQEKKARSQAVQNATKGASLVPLETLNAVNRLLELLVAVTEMGNPVCASDAGTALHLAQAAAMGASYSVRINLKTIKDQEFTDEFKSETEQIVNRVHQTIASLENLVDDMLG</sequence>
<dbReference type="InParanoid" id="A0A0D2HWL4"/>
<keyword evidence="3" id="KW-1185">Reference proteome</keyword>
<proteinExistence type="predicted"/>
<dbReference type="Pfam" id="PF04961">
    <property type="entry name" value="FTCD_C"/>
    <property type="match status" value="1"/>
</dbReference>
<gene>
    <name evidence="2" type="ORF">X474_06395</name>
</gene>
<dbReference type="AlphaFoldDB" id="A0A0D2HWL4"/>
<comment type="caution">
    <text evidence="2">The sequence shown here is derived from an EMBL/GenBank/DDBJ whole genome shotgun (WGS) entry which is preliminary data.</text>
</comment>
<accession>A0A0D2HWL4</accession>
<dbReference type="InterPro" id="IPR007044">
    <property type="entry name" value="Cyclodeamin/CycHdrlase"/>
</dbReference>
<dbReference type="SUPFAM" id="SSF101262">
    <property type="entry name" value="Methenyltetrahydrofolate cyclohydrolase-like"/>
    <property type="match status" value="1"/>
</dbReference>
<dbReference type="OrthoDB" id="5515634at2"/>
<feature type="domain" description="Cyclodeaminase/cyclohydrolase" evidence="1">
    <location>
        <begin position="8"/>
        <end position="187"/>
    </location>
</feature>